<evidence type="ECO:0000256" key="3">
    <source>
        <dbReference type="ARBA" id="ARBA00022679"/>
    </source>
</evidence>
<keyword evidence="3" id="KW-0808">Transferase</keyword>
<evidence type="ECO:0000256" key="8">
    <source>
        <dbReference type="ARBA" id="ARBA00022842"/>
    </source>
</evidence>
<dbReference type="InterPro" id="IPR001387">
    <property type="entry name" value="Cro/C1-type_HTH"/>
</dbReference>
<dbReference type="SUPFAM" id="SSF81301">
    <property type="entry name" value="Nucleotidyltransferase"/>
    <property type="match status" value="1"/>
</dbReference>
<feature type="domain" description="HTH cro/C1-type" evidence="10">
    <location>
        <begin position="4"/>
        <end position="50"/>
    </location>
</feature>
<reference evidence="12 13" key="1">
    <citation type="submission" date="2016-12" db="EMBL/GenBank/DDBJ databases">
        <title>The new phylogeny of genus Mycobacterium.</title>
        <authorList>
            <person name="Tortoli E."/>
            <person name="Trovato A."/>
            <person name="Cirillo D.M."/>
        </authorList>
    </citation>
    <scope>NUCLEOTIDE SEQUENCE [LARGE SCALE GENOMIC DNA]</scope>
    <source>
        <strain evidence="12 13">DSM 44624</strain>
    </source>
</reference>
<evidence type="ECO:0000313" key="14">
    <source>
        <dbReference type="Proteomes" id="UP000467379"/>
    </source>
</evidence>
<dbReference type="GO" id="GO:0016779">
    <property type="term" value="F:nucleotidyltransferase activity"/>
    <property type="evidence" value="ECO:0007669"/>
    <property type="project" value="UniProtKB-KW"/>
</dbReference>
<name>A0A7I7W4P9_9MYCO</name>
<dbReference type="Gene3D" id="3.30.460.10">
    <property type="entry name" value="Beta Polymerase, domain 2"/>
    <property type="match status" value="1"/>
</dbReference>
<evidence type="ECO:0000256" key="2">
    <source>
        <dbReference type="ARBA" id="ARBA00022649"/>
    </source>
</evidence>
<keyword evidence="14" id="KW-1185">Reference proteome</keyword>
<reference evidence="11" key="3">
    <citation type="submission" date="2020-02" db="EMBL/GenBank/DDBJ databases">
        <authorList>
            <person name="Matsumoto Y."/>
            <person name="Kinjo T."/>
            <person name="Motooka D."/>
            <person name="Nabeya D."/>
            <person name="Jung N."/>
            <person name="Uechi K."/>
            <person name="Horii T."/>
            <person name="Iida T."/>
            <person name="Fujita J."/>
            <person name="Nakamura S."/>
        </authorList>
    </citation>
    <scope>NUCLEOTIDE SEQUENCE</scope>
    <source>
        <strain evidence="11">JCM 12687</strain>
    </source>
</reference>
<dbReference type="Pfam" id="PF01381">
    <property type="entry name" value="HTH_3"/>
    <property type="match status" value="1"/>
</dbReference>
<reference evidence="11 14" key="2">
    <citation type="journal article" date="2019" name="Emerg. Microbes Infect.">
        <title>Comprehensive subspecies identification of 175 nontuberculous mycobacteria species based on 7547 genomic profiles.</title>
        <authorList>
            <person name="Matsumoto Y."/>
            <person name="Kinjo T."/>
            <person name="Motooka D."/>
            <person name="Nabeya D."/>
            <person name="Jung N."/>
            <person name="Uechi K."/>
            <person name="Horii T."/>
            <person name="Iida T."/>
            <person name="Fujita J."/>
            <person name="Nakamura S."/>
        </authorList>
    </citation>
    <scope>NUCLEOTIDE SEQUENCE [LARGE SCALE GENOMIC DNA]</scope>
    <source>
        <strain evidence="11 14">JCM 12687</strain>
    </source>
</reference>
<evidence type="ECO:0000256" key="5">
    <source>
        <dbReference type="ARBA" id="ARBA00022723"/>
    </source>
</evidence>
<comment type="similarity">
    <text evidence="9">Belongs to the MntA antitoxin family.</text>
</comment>
<dbReference type="InterPro" id="IPR052038">
    <property type="entry name" value="Type-VII_TA_antitoxin"/>
</dbReference>
<dbReference type="InterPro" id="IPR010982">
    <property type="entry name" value="Lambda_DNA-bd_dom_sf"/>
</dbReference>
<evidence type="ECO:0000259" key="10">
    <source>
        <dbReference type="PROSITE" id="PS50943"/>
    </source>
</evidence>
<protein>
    <recommendedName>
        <fullName evidence="10">HTH cro/C1-type domain-containing protein</fullName>
    </recommendedName>
</protein>
<evidence type="ECO:0000313" key="11">
    <source>
        <dbReference type="EMBL" id="BBZ11957.1"/>
    </source>
</evidence>
<accession>A0A7I7W4P9</accession>
<dbReference type="SMART" id="SM00530">
    <property type="entry name" value="HTH_XRE"/>
    <property type="match status" value="1"/>
</dbReference>
<dbReference type="GO" id="GO:0046872">
    <property type="term" value="F:metal ion binding"/>
    <property type="evidence" value="ECO:0007669"/>
    <property type="project" value="UniProtKB-KW"/>
</dbReference>
<keyword evidence="8" id="KW-0460">Magnesium</keyword>
<dbReference type="Proteomes" id="UP000192441">
    <property type="component" value="Unassembled WGS sequence"/>
</dbReference>
<dbReference type="PROSITE" id="PS50943">
    <property type="entry name" value="HTH_CROC1"/>
    <property type="match status" value="1"/>
</dbReference>
<dbReference type="AlphaFoldDB" id="A0A7I7W4P9"/>
<dbReference type="GO" id="GO:0003677">
    <property type="term" value="F:DNA binding"/>
    <property type="evidence" value="ECO:0007669"/>
    <property type="project" value="InterPro"/>
</dbReference>
<comment type="cofactor">
    <cofactor evidence="1">
        <name>Mg(2+)</name>
        <dbReference type="ChEBI" id="CHEBI:18420"/>
    </cofactor>
</comment>
<organism evidence="12 13">
    <name type="scientific">Mycobacterium branderi</name>
    <dbReference type="NCBI Taxonomy" id="43348"/>
    <lineage>
        <taxon>Bacteria</taxon>
        <taxon>Bacillati</taxon>
        <taxon>Actinomycetota</taxon>
        <taxon>Actinomycetes</taxon>
        <taxon>Mycobacteriales</taxon>
        <taxon>Mycobacteriaceae</taxon>
        <taxon>Mycobacterium</taxon>
    </lineage>
</organism>
<dbReference type="InterPro" id="IPR043519">
    <property type="entry name" value="NT_sf"/>
</dbReference>
<keyword evidence="6" id="KW-0547">Nucleotide-binding</keyword>
<gene>
    <name evidence="12" type="ORF">BST20_08235</name>
    <name evidence="11" type="ORF">MBRA_21520</name>
</gene>
<evidence type="ECO:0000313" key="13">
    <source>
        <dbReference type="Proteomes" id="UP000192441"/>
    </source>
</evidence>
<dbReference type="EMBL" id="MVHM01000003">
    <property type="protein sequence ID" value="ORA39493.1"/>
    <property type="molecule type" value="Genomic_DNA"/>
</dbReference>
<evidence type="ECO:0000256" key="7">
    <source>
        <dbReference type="ARBA" id="ARBA00022840"/>
    </source>
</evidence>
<dbReference type="Proteomes" id="UP000467379">
    <property type="component" value="Chromosome"/>
</dbReference>
<dbReference type="CDD" id="cd00093">
    <property type="entry name" value="HTH_XRE"/>
    <property type="match status" value="1"/>
</dbReference>
<keyword evidence="7" id="KW-0067">ATP-binding</keyword>
<evidence type="ECO:0000256" key="1">
    <source>
        <dbReference type="ARBA" id="ARBA00001946"/>
    </source>
</evidence>
<dbReference type="InterPro" id="IPR002934">
    <property type="entry name" value="Polymerase_NTP_transf_dom"/>
</dbReference>
<dbReference type="SUPFAM" id="SSF47413">
    <property type="entry name" value="lambda repressor-like DNA-binding domains"/>
    <property type="match status" value="1"/>
</dbReference>
<dbReference type="Pfam" id="PF01909">
    <property type="entry name" value="NTP_transf_2"/>
    <property type="match status" value="1"/>
</dbReference>
<dbReference type="PANTHER" id="PTHR33571">
    <property type="entry name" value="SSL8005 PROTEIN"/>
    <property type="match status" value="1"/>
</dbReference>
<evidence type="ECO:0000313" key="12">
    <source>
        <dbReference type="EMBL" id="ORA39493.1"/>
    </source>
</evidence>
<dbReference type="RefSeq" id="WP_083130977.1">
    <property type="nucleotide sequence ID" value="NZ_AP022606.1"/>
</dbReference>
<evidence type="ECO:0000256" key="9">
    <source>
        <dbReference type="ARBA" id="ARBA00038276"/>
    </source>
</evidence>
<evidence type="ECO:0000256" key="6">
    <source>
        <dbReference type="ARBA" id="ARBA00022741"/>
    </source>
</evidence>
<dbReference type="GO" id="GO:0005524">
    <property type="term" value="F:ATP binding"/>
    <property type="evidence" value="ECO:0007669"/>
    <property type="project" value="UniProtKB-KW"/>
</dbReference>
<dbReference type="CDD" id="cd05403">
    <property type="entry name" value="NT_KNTase_like"/>
    <property type="match status" value="1"/>
</dbReference>
<sequence>MNDVRELRLAAGLTQDELAARSGVAQPNIAAYETGQRTPSAAMLTRLRNAAKPRPSVLLAKHRHDILALARRHKASHVRVFGSAARGDDVSGSDIDLVVRFSPDADLFDLADLTAALEDLTGLHVDVVSDRGLRAGSNAITAEARPL</sequence>
<dbReference type="EMBL" id="AP022606">
    <property type="protein sequence ID" value="BBZ11957.1"/>
    <property type="molecule type" value="Genomic_DNA"/>
</dbReference>
<dbReference type="Gene3D" id="1.10.260.40">
    <property type="entry name" value="lambda repressor-like DNA-binding domains"/>
    <property type="match status" value="1"/>
</dbReference>
<dbReference type="PANTHER" id="PTHR33571:SF12">
    <property type="entry name" value="BSL3053 PROTEIN"/>
    <property type="match status" value="1"/>
</dbReference>
<proteinExistence type="inferred from homology"/>
<keyword evidence="2" id="KW-1277">Toxin-antitoxin system</keyword>
<evidence type="ECO:0000256" key="4">
    <source>
        <dbReference type="ARBA" id="ARBA00022695"/>
    </source>
</evidence>
<keyword evidence="5" id="KW-0479">Metal-binding</keyword>
<keyword evidence="4" id="KW-0548">Nucleotidyltransferase</keyword>